<gene>
    <name evidence="8" type="ORF">SAMN06265795_110132</name>
</gene>
<accession>A0A239IV39</accession>
<evidence type="ECO:0000313" key="8">
    <source>
        <dbReference type="EMBL" id="SNS97242.1"/>
    </source>
</evidence>
<feature type="transmembrane region" description="Helical" evidence="7">
    <location>
        <begin position="159"/>
        <end position="180"/>
    </location>
</feature>
<keyword evidence="4 7" id="KW-0812">Transmembrane</keyword>
<dbReference type="AlphaFoldDB" id="A0A239IV39"/>
<keyword evidence="6 7" id="KW-0472">Membrane</keyword>
<evidence type="ECO:0000256" key="5">
    <source>
        <dbReference type="ARBA" id="ARBA00022989"/>
    </source>
</evidence>
<evidence type="ECO:0000256" key="1">
    <source>
        <dbReference type="ARBA" id="ARBA00004651"/>
    </source>
</evidence>
<feature type="transmembrane region" description="Helical" evidence="7">
    <location>
        <begin position="120"/>
        <end position="153"/>
    </location>
</feature>
<reference evidence="8 9" key="1">
    <citation type="submission" date="2017-06" db="EMBL/GenBank/DDBJ databases">
        <authorList>
            <person name="Kim H.J."/>
            <person name="Triplett B.A."/>
        </authorList>
    </citation>
    <scope>NUCLEOTIDE SEQUENCE [LARGE SCALE GENOMIC DNA]</scope>
    <source>
        <strain evidence="8 9">U15</strain>
    </source>
</reference>
<evidence type="ECO:0000256" key="4">
    <source>
        <dbReference type="ARBA" id="ARBA00022692"/>
    </source>
</evidence>
<evidence type="ECO:0000256" key="7">
    <source>
        <dbReference type="SAM" id="Phobius"/>
    </source>
</evidence>
<protein>
    <submittedName>
        <fullName evidence="8">Chromate transporter</fullName>
    </submittedName>
</protein>
<proteinExistence type="inferred from homology"/>
<dbReference type="PANTHER" id="PTHR43663:SF1">
    <property type="entry name" value="CHROMATE TRANSPORTER"/>
    <property type="match status" value="1"/>
</dbReference>
<comment type="similarity">
    <text evidence="2">Belongs to the chromate ion transporter (CHR) (TC 2.A.51) family.</text>
</comment>
<feature type="transmembrane region" description="Helical" evidence="7">
    <location>
        <begin position="77"/>
        <end position="99"/>
    </location>
</feature>
<evidence type="ECO:0000313" key="9">
    <source>
        <dbReference type="Proteomes" id="UP000198284"/>
    </source>
</evidence>
<dbReference type="InterPro" id="IPR003370">
    <property type="entry name" value="Chromate_transpt"/>
</dbReference>
<keyword evidence="9" id="KW-1185">Reference proteome</keyword>
<organism evidence="8 9">
    <name type="scientific">Noviherbaspirillum humi</name>
    <dbReference type="NCBI Taxonomy" id="1688639"/>
    <lineage>
        <taxon>Bacteria</taxon>
        <taxon>Pseudomonadati</taxon>
        <taxon>Pseudomonadota</taxon>
        <taxon>Betaproteobacteria</taxon>
        <taxon>Burkholderiales</taxon>
        <taxon>Oxalobacteraceae</taxon>
        <taxon>Noviherbaspirillum</taxon>
    </lineage>
</organism>
<dbReference type="Pfam" id="PF02417">
    <property type="entry name" value="Chromate_transp"/>
    <property type="match status" value="1"/>
</dbReference>
<keyword evidence="5 7" id="KW-1133">Transmembrane helix</keyword>
<dbReference type="GO" id="GO:0005886">
    <property type="term" value="C:plasma membrane"/>
    <property type="evidence" value="ECO:0007669"/>
    <property type="project" value="UniProtKB-SubCell"/>
</dbReference>
<evidence type="ECO:0000256" key="3">
    <source>
        <dbReference type="ARBA" id="ARBA00022475"/>
    </source>
</evidence>
<dbReference type="PANTHER" id="PTHR43663">
    <property type="entry name" value="CHROMATE TRANSPORT PROTEIN-RELATED"/>
    <property type="match status" value="1"/>
</dbReference>
<evidence type="ECO:0000256" key="2">
    <source>
        <dbReference type="ARBA" id="ARBA00005262"/>
    </source>
</evidence>
<dbReference type="InterPro" id="IPR052518">
    <property type="entry name" value="CHR_Transporter"/>
</dbReference>
<sequence length="182" mass="19668">MDGLLWRLFLVFAPLSLLSIGGGQAIIADIQHQTVNVQHWFSAQQFADMFAISRATPGPNTLIASLIGWQLGGVPGVVVATLAMYLPSSTLFVFATSFWHRHPDSPWRKAIERGLAPIAVGLIFAGAVTILQAVHLSLLGWATTAIATALAYFTKLNPYLIVFTVALFYIVVFFAGLSGVPR</sequence>
<dbReference type="GO" id="GO:0015109">
    <property type="term" value="F:chromate transmembrane transporter activity"/>
    <property type="evidence" value="ECO:0007669"/>
    <property type="project" value="InterPro"/>
</dbReference>
<dbReference type="Proteomes" id="UP000198284">
    <property type="component" value="Unassembled WGS sequence"/>
</dbReference>
<keyword evidence="3" id="KW-1003">Cell membrane</keyword>
<name>A0A239IV39_9BURK</name>
<comment type="subcellular location">
    <subcellularLocation>
        <location evidence="1">Cell membrane</location>
        <topology evidence="1">Multi-pass membrane protein</topology>
    </subcellularLocation>
</comment>
<dbReference type="EMBL" id="FZOT01000010">
    <property type="protein sequence ID" value="SNS97242.1"/>
    <property type="molecule type" value="Genomic_DNA"/>
</dbReference>
<evidence type="ECO:0000256" key="6">
    <source>
        <dbReference type="ARBA" id="ARBA00023136"/>
    </source>
</evidence>